<organism evidence="10 11">
    <name type="scientific">Kineothrix sedimenti</name>
    <dbReference type="NCBI Taxonomy" id="3123317"/>
    <lineage>
        <taxon>Bacteria</taxon>
        <taxon>Bacillati</taxon>
        <taxon>Bacillota</taxon>
        <taxon>Clostridia</taxon>
        <taxon>Lachnospirales</taxon>
        <taxon>Lachnospiraceae</taxon>
        <taxon>Kineothrix</taxon>
    </lineage>
</organism>
<accession>A0ABZ3ERV6</accession>
<dbReference type="CDD" id="cd06550">
    <property type="entry name" value="TM_ABC_iron-siderophores_like"/>
    <property type="match status" value="1"/>
</dbReference>
<feature type="transmembrane region" description="Helical" evidence="9">
    <location>
        <begin position="53"/>
        <end position="70"/>
    </location>
</feature>
<feature type="transmembrane region" description="Helical" evidence="9">
    <location>
        <begin position="247"/>
        <end position="266"/>
    </location>
</feature>
<evidence type="ECO:0000256" key="7">
    <source>
        <dbReference type="ARBA" id="ARBA00023136"/>
    </source>
</evidence>
<dbReference type="EMBL" id="CP146256">
    <property type="protein sequence ID" value="XAH72963.1"/>
    <property type="molecule type" value="Genomic_DNA"/>
</dbReference>
<dbReference type="Proteomes" id="UP001451571">
    <property type="component" value="Chromosome"/>
</dbReference>
<evidence type="ECO:0000313" key="11">
    <source>
        <dbReference type="Proteomes" id="UP001451571"/>
    </source>
</evidence>
<feature type="transmembrane region" description="Helical" evidence="9">
    <location>
        <begin position="24"/>
        <end position="44"/>
    </location>
</feature>
<comment type="similarity">
    <text evidence="2 8">Belongs to the ABC-3 integral membrane protein family.</text>
</comment>
<feature type="transmembrane region" description="Helical" evidence="9">
    <location>
        <begin position="218"/>
        <end position="240"/>
    </location>
</feature>
<gene>
    <name evidence="10" type="ORF">V6984_15825</name>
</gene>
<keyword evidence="3 8" id="KW-0813">Transport</keyword>
<feature type="transmembrane region" description="Helical" evidence="9">
    <location>
        <begin position="76"/>
        <end position="93"/>
    </location>
</feature>
<sequence>MCEGEIEFCINWKEVSRMSPQIEIQIIAVIVAVACALPGVFLVLRKMSMMSDSITHTILLGIVLAFFVTYDLSSPLLIAGAALMGVMTVWLTEMLSRTRLLAEDAAIGVVFPLLFSIAIILVTRYAGSVHLDTDSVLLGELAFAPFDRMVIGGKDIGAKAIYTTGILLLINLSAIIIFFKELKAATFDPMLAAVLGFSPALMHYGLMTLVSLTTVGAFQAVGSVLVVAFMIGPPVTAYLLTDDLKHMLILSGGIGAVNGILGYQAATMFDVSIAGSMAVVTGLVFLAVFIFAPRRGLIGSLLRRKTQKIEFAKTMLLFHLFNHESSAEEDSKAGVNTIPAHLHWTVEFTSKIIKLLEHEGYIKLSDGLTKLTDEGRSASIHNYNSLFSK</sequence>
<keyword evidence="5 8" id="KW-0812">Transmembrane</keyword>
<evidence type="ECO:0000256" key="6">
    <source>
        <dbReference type="ARBA" id="ARBA00022989"/>
    </source>
</evidence>
<reference evidence="10 11" key="1">
    <citation type="submission" date="2024-02" db="EMBL/GenBank/DDBJ databases">
        <title>Bacterial strain from lacustrine sediment.</title>
        <authorList>
            <person name="Petit C."/>
            <person name="Fadhlaoui K."/>
        </authorList>
    </citation>
    <scope>NUCLEOTIDE SEQUENCE [LARGE SCALE GENOMIC DNA]</scope>
    <source>
        <strain evidence="10 11">IPX-CK</strain>
    </source>
</reference>
<evidence type="ECO:0000256" key="3">
    <source>
        <dbReference type="ARBA" id="ARBA00022448"/>
    </source>
</evidence>
<keyword evidence="7 9" id="KW-0472">Membrane</keyword>
<evidence type="ECO:0000256" key="2">
    <source>
        <dbReference type="ARBA" id="ARBA00008034"/>
    </source>
</evidence>
<keyword evidence="6 9" id="KW-1133">Transmembrane helix</keyword>
<keyword evidence="11" id="KW-1185">Reference proteome</keyword>
<feature type="transmembrane region" description="Helical" evidence="9">
    <location>
        <begin position="191"/>
        <end position="212"/>
    </location>
</feature>
<evidence type="ECO:0000256" key="1">
    <source>
        <dbReference type="ARBA" id="ARBA00004651"/>
    </source>
</evidence>
<proteinExistence type="inferred from homology"/>
<comment type="subcellular location">
    <subcellularLocation>
        <location evidence="1 8">Cell membrane</location>
        <topology evidence="1 8">Multi-pass membrane protein</topology>
    </subcellularLocation>
</comment>
<dbReference type="InterPro" id="IPR037294">
    <property type="entry name" value="ABC_BtuC-like"/>
</dbReference>
<evidence type="ECO:0000256" key="5">
    <source>
        <dbReference type="ARBA" id="ARBA00022692"/>
    </source>
</evidence>
<feature type="transmembrane region" description="Helical" evidence="9">
    <location>
        <begin position="272"/>
        <end position="292"/>
    </location>
</feature>
<feature type="transmembrane region" description="Helical" evidence="9">
    <location>
        <begin position="105"/>
        <end position="127"/>
    </location>
</feature>
<evidence type="ECO:0000256" key="9">
    <source>
        <dbReference type="SAM" id="Phobius"/>
    </source>
</evidence>
<dbReference type="SUPFAM" id="SSF81345">
    <property type="entry name" value="ABC transporter involved in vitamin B12 uptake, BtuC"/>
    <property type="match status" value="1"/>
</dbReference>
<keyword evidence="4" id="KW-1003">Cell membrane</keyword>
<dbReference type="RefSeq" id="WP_342756574.1">
    <property type="nucleotide sequence ID" value="NZ_CP146256.1"/>
</dbReference>
<evidence type="ECO:0000256" key="8">
    <source>
        <dbReference type="RuleBase" id="RU003943"/>
    </source>
</evidence>
<dbReference type="InterPro" id="IPR001626">
    <property type="entry name" value="ABC_TroCD"/>
</dbReference>
<feature type="transmembrane region" description="Helical" evidence="9">
    <location>
        <begin position="160"/>
        <end position="179"/>
    </location>
</feature>
<dbReference type="Pfam" id="PF00950">
    <property type="entry name" value="ABC-3"/>
    <property type="match status" value="1"/>
</dbReference>
<dbReference type="PANTHER" id="PTHR30477:SF8">
    <property type="entry name" value="METAL TRANSPORT SYSTEM MEMBRANE PROTEIN CT_070-RELATED"/>
    <property type="match status" value="1"/>
</dbReference>
<evidence type="ECO:0000313" key="10">
    <source>
        <dbReference type="EMBL" id="XAH72963.1"/>
    </source>
</evidence>
<protein>
    <submittedName>
        <fullName evidence="10">Metal ABC transporter permease</fullName>
    </submittedName>
</protein>
<dbReference type="PANTHER" id="PTHR30477">
    <property type="entry name" value="ABC-TRANSPORTER METAL-BINDING PROTEIN"/>
    <property type="match status" value="1"/>
</dbReference>
<dbReference type="Gene3D" id="1.10.3470.10">
    <property type="entry name" value="ABC transporter involved in vitamin B12 uptake, BtuC"/>
    <property type="match status" value="1"/>
</dbReference>
<evidence type="ECO:0000256" key="4">
    <source>
        <dbReference type="ARBA" id="ARBA00022475"/>
    </source>
</evidence>
<name>A0ABZ3ERV6_9FIRM</name>